<sequence>MGAAVTALEDRVPAIAVSTGGLETPVPDRILGALRPTDDFVVSLVDRLRARARGGRLLPQGVGLGIDHPVLGADGTGTARGADVTTQDPRPILKSGYADDGDGTWKATVGVVGEPAHPGTDVASVEAGRISVSPIAPGWNPGPADHARTAALLAGLRP</sequence>
<dbReference type="Proteomes" id="UP000094960">
    <property type="component" value="Chromosome"/>
</dbReference>
<evidence type="ECO:0000256" key="2">
    <source>
        <dbReference type="ARBA" id="ARBA00012643"/>
    </source>
</evidence>
<name>A0A1D7YLD5_9ACTN</name>
<organism evidence="4 5">
    <name type="scientific">Streptomyces fodineus</name>
    <dbReference type="NCBI Taxonomy" id="1904616"/>
    <lineage>
        <taxon>Bacteria</taxon>
        <taxon>Bacillati</taxon>
        <taxon>Actinomycetota</taxon>
        <taxon>Actinomycetes</taxon>
        <taxon>Kitasatosporales</taxon>
        <taxon>Streptomycetaceae</taxon>
        <taxon>Streptomyces</taxon>
    </lineage>
</organism>
<dbReference type="AlphaFoldDB" id="A0A1D7YLD5"/>
<reference evidence="5" key="1">
    <citation type="submission" date="2016-09" db="EMBL/GenBank/DDBJ databases">
        <title>Streptomyces puniciscabiei strain:TW1S1 Genome sequencing and assembly.</title>
        <authorList>
            <person name="Kim M.-K."/>
            <person name="Kim S.B."/>
        </authorList>
    </citation>
    <scope>NUCLEOTIDE SEQUENCE [LARGE SCALE GENOMIC DNA]</scope>
    <source>
        <strain evidence="5">TW1S1</strain>
    </source>
</reference>
<protein>
    <recommendedName>
        <fullName evidence="2">5'-nucleotidase</fullName>
        <ecNumber evidence="2">3.1.3.5</ecNumber>
    </recommendedName>
</protein>
<accession>A0A1D7YLD5</accession>
<dbReference type="SUPFAM" id="SSF64167">
    <property type="entry name" value="SurE-like"/>
    <property type="match status" value="1"/>
</dbReference>
<dbReference type="EC" id="3.1.3.5" evidence="2"/>
<dbReference type="KEGG" id="spun:BFF78_39955"/>
<comment type="catalytic activity">
    <reaction evidence="1">
        <text>a ribonucleoside 5'-phosphate + H2O = a ribonucleoside + phosphate</text>
        <dbReference type="Rhea" id="RHEA:12484"/>
        <dbReference type="ChEBI" id="CHEBI:15377"/>
        <dbReference type="ChEBI" id="CHEBI:18254"/>
        <dbReference type="ChEBI" id="CHEBI:43474"/>
        <dbReference type="ChEBI" id="CHEBI:58043"/>
        <dbReference type="EC" id="3.1.3.5"/>
    </reaction>
</comment>
<evidence type="ECO:0000256" key="1">
    <source>
        <dbReference type="ARBA" id="ARBA00000815"/>
    </source>
</evidence>
<keyword evidence="5" id="KW-1185">Reference proteome</keyword>
<dbReference type="GO" id="GO:0008253">
    <property type="term" value="F:5'-nucleotidase activity"/>
    <property type="evidence" value="ECO:0007669"/>
    <property type="project" value="UniProtKB-EC"/>
</dbReference>
<dbReference type="EMBL" id="CP017248">
    <property type="protein sequence ID" value="AOR36418.1"/>
    <property type="molecule type" value="Genomic_DNA"/>
</dbReference>
<evidence type="ECO:0000313" key="5">
    <source>
        <dbReference type="Proteomes" id="UP000094960"/>
    </source>
</evidence>
<feature type="region of interest" description="Disordered" evidence="3">
    <location>
        <begin position="80"/>
        <end position="99"/>
    </location>
</feature>
<proteinExistence type="predicted"/>
<dbReference type="Gene3D" id="3.40.1210.10">
    <property type="entry name" value="Survival protein SurE-like phosphatase/nucleotidase"/>
    <property type="match status" value="1"/>
</dbReference>
<evidence type="ECO:0000256" key="3">
    <source>
        <dbReference type="SAM" id="MobiDB-lite"/>
    </source>
</evidence>
<dbReference type="InterPro" id="IPR036523">
    <property type="entry name" value="SurE-like_sf"/>
</dbReference>
<evidence type="ECO:0000313" key="4">
    <source>
        <dbReference type="EMBL" id="AOR36418.1"/>
    </source>
</evidence>
<gene>
    <name evidence="4" type="ORF">BFF78_39955</name>
</gene>